<name>A0ABR6X6M5_9BURK</name>
<sequence>MKNLTTPTLKSIAKLSAPLWLTLGILSTNSYAANLVVDTSKSSVQIIFKQMNVPVPAQFKKFNANIDYNSAKPESSKASVEIDASSLNLPAPEYNAEVLKKEWFNAAQFPKASFVSTAMKVSSAGKLDVSGNLTIKGKTIAISFPLLIKTAGKSISFEGSLPIKRLAFNIGEGEWKDTSMIADEVVIKFNVVTNQQSPQL</sequence>
<gene>
    <name evidence="3" type="ORF">H8K52_12805</name>
</gene>
<comment type="caution">
    <text evidence="3">The sequence shown here is derived from an EMBL/GenBank/DDBJ whole genome shotgun (WGS) entry which is preliminary data.</text>
</comment>
<reference evidence="3 4" key="1">
    <citation type="submission" date="2020-08" db="EMBL/GenBank/DDBJ databases">
        <title>Novel species isolated from subtropical streams in China.</title>
        <authorList>
            <person name="Lu H."/>
        </authorList>
    </citation>
    <scope>NUCLEOTIDE SEQUENCE [LARGE SCALE GENOMIC DNA]</scope>
    <source>
        <strain evidence="3 4">KACC 16656</strain>
    </source>
</reference>
<dbReference type="RefSeq" id="WP_186923299.1">
    <property type="nucleotide sequence ID" value="NZ_JACOFW010000014.1"/>
</dbReference>
<dbReference type="InterPro" id="IPR007372">
    <property type="entry name" value="Lipid/polyisoprenoid-bd_YceI"/>
</dbReference>
<evidence type="ECO:0000259" key="2">
    <source>
        <dbReference type="SMART" id="SM00867"/>
    </source>
</evidence>
<dbReference type="SUPFAM" id="SSF101874">
    <property type="entry name" value="YceI-like"/>
    <property type="match status" value="1"/>
</dbReference>
<feature type="domain" description="Lipid/polyisoprenoid-binding YceI-like" evidence="2">
    <location>
        <begin position="34"/>
        <end position="194"/>
    </location>
</feature>
<accession>A0ABR6X6M5</accession>
<protein>
    <submittedName>
        <fullName evidence="3">YceI family protein</fullName>
    </submittedName>
</protein>
<evidence type="ECO:0000313" key="3">
    <source>
        <dbReference type="EMBL" id="MBC3808225.1"/>
    </source>
</evidence>
<keyword evidence="1" id="KW-0732">Signal</keyword>
<dbReference type="PANTHER" id="PTHR34406:SF1">
    <property type="entry name" value="PROTEIN YCEI"/>
    <property type="match status" value="1"/>
</dbReference>
<dbReference type="EMBL" id="JACOFW010000014">
    <property type="protein sequence ID" value="MBC3808225.1"/>
    <property type="molecule type" value="Genomic_DNA"/>
</dbReference>
<dbReference type="InterPro" id="IPR036761">
    <property type="entry name" value="TTHA0802/YceI-like_sf"/>
</dbReference>
<evidence type="ECO:0000256" key="1">
    <source>
        <dbReference type="SAM" id="SignalP"/>
    </source>
</evidence>
<dbReference type="PANTHER" id="PTHR34406">
    <property type="entry name" value="PROTEIN YCEI"/>
    <property type="match status" value="1"/>
</dbReference>
<feature type="chain" id="PRO_5045797395" evidence="1">
    <location>
        <begin position="33"/>
        <end position="200"/>
    </location>
</feature>
<keyword evidence="4" id="KW-1185">Reference proteome</keyword>
<organism evidence="3 4">
    <name type="scientific">Undibacterium seohonense</name>
    <dbReference type="NCBI Taxonomy" id="1344950"/>
    <lineage>
        <taxon>Bacteria</taxon>
        <taxon>Pseudomonadati</taxon>
        <taxon>Pseudomonadota</taxon>
        <taxon>Betaproteobacteria</taxon>
        <taxon>Burkholderiales</taxon>
        <taxon>Oxalobacteraceae</taxon>
        <taxon>Undibacterium</taxon>
    </lineage>
</organism>
<evidence type="ECO:0000313" key="4">
    <source>
        <dbReference type="Proteomes" id="UP000648257"/>
    </source>
</evidence>
<dbReference type="Pfam" id="PF04264">
    <property type="entry name" value="YceI"/>
    <property type="match status" value="1"/>
</dbReference>
<feature type="signal peptide" evidence="1">
    <location>
        <begin position="1"/>
        <end position="32"/>
    </location>
</feature>
<dbReference type="Gene3D" id="2.40.128.110">
    <property type="entry name" value="Lipid/polyisoprenoid-binding, YceI-like"/>
    <property type="match status" value="1"/>
</dbReference>
<proteinExistence type="predicted"/>
<dbReference type="SMART" id="SM00867">
    <property type="entry name" value="YceI"/>
    <property type="match status" value="1"/>
</dbReference>
<dbReference type="Proteomes" id="UP000648257">
    <property type="component" value="Unassembled WGS sequence"/>
</dbReference>